<evidence type="ECO:0000313" key="11">
    <source>
        <dbReference type="Proteomes" id="UP000028547"/>
    </source>
</evidence>
<comment type="subcellular location">
    <subcellularLocation>
        <location evidence="1">Membrane</location>
        <topology evidence="1">Multi-pass membrane protein</topology>
    </subcellularLocation>
</comment>
<evidence type="ECO:0000256" key="6">
    <source>
        <dbReference type="ARBA" id="ARBA00022692"/>
    </source>
</evidence>
<dbReference type="SUPFAM" id="SSF53448">
    <property type="entry name" value="Nucleotide-diphospho-sugar transferases"/>
    <property type="match status" value="1"/>
</dbReference>
<dbReference type="EMBL" id="JPMI01000233">
    <property type="protein sequence ID" value="KFA89653.1"/>
    <property type="molecule type" value="Genomic_DNA"/>
</dbReference>
<evidence type="ECO:0000256" key="1">
    <source>
        <dbReference type="ARBA" id="ARBA00004141"/>
    </source>
</evidence>
<keyword evidence="7 9" id="KW-1133">Transmembrane helix</keyword>
<feature type="transmembrane region" description="Helical" evidence="9">
    <location>
        <begin position="333"/>
        <end position="352"/>
    </location>
</feature>
<feature type="transmembrane region" description="Helical" evidence="9">
    <location>
        <begin position="6"/>
        <end position="28"/>
    </location>
</feature>
<dbReference type="Gene3D" id="3.90.550.10">
    <property type="entry name" value="Spore Coat Polysaccharide Biosynthesis Protein SpsA, Chain A"/>
    <property type="match status" value="1"/>
</dbReference>
<organism evidence="10 11">
    <name type="scientific">Archangium violaceum Cb vi76</name>
    <dbReference type="NCBI Taxonomy" id="1406225"/>
    <lineage>
        <taxon>Bacteria</taxon>
        <taxon>Pseudomonadati</taxon>
        <taxon>Myxococcota</taxon>
        <taxon>Myxococcia</taxon>
        <taxon>Myxococcales</taxon>
        <taxon>Cystobacterineae</taxon>
        <taxon>Archangiaceae</taxon>
        <taxon>Archangium</taxon>
    </lineage>
</organism>
<dbReference type="AlphaFoldDB" id="A0A084SMG8"/>
<dbReference type="GO" id="GO:0008120">
    <property type="term" value="F:ceramide glucosyltransferase activity"/>
    <property type="evidence" value="ECO:0007669"/>
    <property type="project" value="TreeGrafter"/>
</dbReference>
<dbReference type="PANTHER" id="PTHR12726">
    <property type="entry name" value="CERAMIDE GLUCOSYLTRANSFERASE"/>
    <property type="match status" value="1"/>
</dbReference>
<dbReference type="PANTHER" id="PTHR12726:SF0">
    <property type="entry name" value="CERAMIDE GLUCOSYLTRANSFERASE"/>
    <property type="match status" value="1"/>
</dbReference>
<dbReference type="Pfam" id="PF13506">
    <property type="entry name" value="Glyco_transf_21"/>
    <property type="match status" value="1"/>
</dbReference>
<keyword evidence="4" id="KW-0328">Glycosyltransferase</keyword>
<feature type="transmembrane region" description="Helical" evidence="9">
    <location>
        <begin position="274"/>
        <end position="296"/>
    </location>
</feature>
<proteinExistence type="predicted"/>
<sequence length="381" mass="40815">MNALEAMGLGWVVLAGGFSAVALGRLLSQRRRAPGSTRVPVLLLRPVDVPTERELENLSRPIDYEGPLTHVVLSPQRPRLPEDVLWLRSDPGAPNRKVGHLLYALEKLPRDGRVVLVVDADVAVTGELVEGLAAPVAAGAALSTAVPTPVGERALADRAVAGLLRRTHHSFRALHVMSAGARAVCGKALGLSDRAVEELRALEDHIGEDLELSKRLHAKGLEVELCEVPAVVPMASGTWSAALARFTRWMQVLSSHRPGLYPTVPLLFTPTWPLLALSLFTGSMWLSAGVAGLLLVRTLLSWRLSILTTPISPLPPGEGRGEGAGFTSPGPMLWDWLLGEALLLAAFMTSLVRPSRVTWRGRTYALHSGGRMSPELGGGRG</sequence>
<protein>
    <submittedName>
        <fullName evidence="10">Carotenoid biosynthesis protein</fullName>
    </submittedName>
</protein>
<accession>A0A084SMG8</accession>
<dbReference type="GO" id="GO:0006679">
    <property type="term" value="P:glucosylceramide biosynthetic process"/>
    <property type="evidence" value="ECO:0007669"/>
    <property type="project" value="TreeGrafter"/>
</dbReference>
<comment type="pathway">
    <text evidence="3">Sphingolipid metabolism.</text>
</comment>
<evidence type="ECO:0000256" key="9">
    <source>
        <dbReference type="SAM" id="Phobius"/>
    </source>
</evidence>
<keyword evidence="5" id="KW-0808">Transferase</keyword>
<evidence type="ECO:0000256" key="4">
    <source>
        <dbReference type="ARBA" id="ARBA00022676"/>
    </source>
</evidence>
<dbReference type="RefSeq" id="WP_043404009.1">
    <property type="nucleotide sequence ID" value="NZ_JPMI01000233.1"/>
</dbReference>
<reference evidence="10 11" key="1">
    <citation type="submission" date="2014-07" db="EMBL/GenBank/DDBJ databases">
        <title>Draft Genome Sequence of Gephyronic Acid Producer, Cystobacter violaceus Strain Cb vi76.</title>
        <authorList>
            <person name="Stevens D.C."/>
            <person name="Young J."/>
            <person name="Carmichael R."/>
            <person name="Tan J."/>
            <person name="Taylor R.E."/>
        </authorList>
    </citation>
    <scope>NUCLEOTIDE SEQUENCE [LARGE SCALE GENOMIC DNA]</scope>
    <source>
        <strain evidence="10 11">Cb vi76</strain>
    </source>
</reference>
<name>A0A084SMG8_9BACT</name>
<evidence type="ECO:0000256" key="8">
    <source>
        <dbReference type="ARBA" id="ARBA00023136"/>
    </source>
</evidence>
<dbReference type="InterPro" id="IPR025993">
    <property type="entry name" value="Ceramide_glucosylTrfase"/>
</dbReference>
<evidence type="ECO:0000313" key="10">
    <source>
        <dbReference type="EMBL" id="KFA89653.1"/>
    </source>
</evidence>
<comment type="caution">
    <text evidence="10">The sequence shown here is derived from an EMBL/GenBank/DDBJ whole genome shotgun (WGS) entry which is preliminary data.</text>
</comment>
<dbReference type="GO" id="GO:0016020">
    <property type="term" value="C:membrane"/>
    <property type="evidence" value="ECO:0007669"/>
    <property type="project" value="UniProtKB-SubCell"/>
</dbReference>
<evidence type="ECO:0000256" key="7">
    <source>
        <dbReference type="ARBA" id="ARBA00022989"/>
    </source>
</evidence>
<evidence type="ECO:0000256" key="2">
    <source>
        <dbReference type="ARBA" id="ARBA00004760"/>
    </source>
</evidence>
<evidence type="ECO:0000256" key="5">
    <source>
        <dbReference type="ARBA" id="ARBA00022679"/>
    </source>
</evidence>
<evidence type="ECO:0000256" key="3">
    <source>
        <dbReference type="ARBA" id="ARBA00004991"/>
    </source>
</evidence>
<dbReference type="InterPro" id="IPR029044">
    <property type="entry name" value="Nucleotide-diphossugar_trans"/>
</dbReference>
<comment type="pathway">
    <text evidence="2">Lipid metabolism; sphingolipid metabolism.</text>
</comment>
<keyword evidence="6 9" id="KW-0812">Transmembrane</keyword>
<keyword evidence="8 9" id="KW-0472">Membrane</keyword>
<dbReference type="Proteomes" id="UP000028547">
    <property type="component" value="Unassembled WGS sequence"/>
</dbReference>
<gene>
    <name evidence="10" type="ORF">Q664_32665</name>
</gene>